<evidence type="ECO:0000256" key="1">
    <source>
        <dbReference type="ARBA" id="ARBA00004571"/>
    </source>
</evidence>
<comment type="subcellular location">
    <subcellularLocation>
        <location evidence="1 7">Cell outer membrane</location>
        <topology evidence="1 7">Multi-pass membrane protein</topology>
    </subcellularLocation>
</comment>
<comment type="similarity">
    <text evidence="7">Belongs to the TonB-dependent receptor family.</text>
</comment>
<keyword evidence="2 7" id="KW-0813">Transport</keyword>
<evidence type="ECO:0000256" key="2">
    <source>
        <dbReference type="ARBA" id="ARBA00022448"/>
    </source>
</evidence>
<proteinExistence type="inferred from homology"/>
<keyword evidence="3 7" id="KW-1134">Transmembrane beta strand</keyword>
<dbReference type="Pfam" id="PF07715">
    <property type="entry name" value="Plug"/>
    <property type="match status" value="1"/>
</dbReference>
<name>A0A7G5DX82_9SPHI</name>
<feature type="transmembrane region" description="Helical" evidence="8">
    <location>
        <begin position="12"/>
        <end position="29"/>
    </location>
</feature>
<evidence type="ECO:0000313" key="10">
    <source>
        <dbReference type="EMBL" id="QMV66357.1"/>
    </source>
</evidence>
<evidence type="ECO:0000313" key="11">
    <source>
        <dbReference type="Proteomes" id="UP000515450"/>
    </source>
</evidence>
<dbReference type="NCBIfam" id="TIGR04056">
    <property type="entry name" value="OMP_RagA_SusC"/>
    <property type="match status" value="1"/>
</dbReference>
<evidence type="ECO:0000256" key="6">
    <source>
        <dbReference type="ARBA" id="ARBA00023237"/>
    </source>
</evidence>
<evidence type="ECO:0000259" key="9">
    <source>
        <dbReference type="Pfam" id="PF07715"/>
    </source>
</evidence>
<dbReference type="InterPro" id="IPR008969">
    <property type="entry name" value="CarboxyPept-like_regulatory"/>
</dbReference>
<evidence type="ECO:0000256" key="7">
    <source>
        <dbReference type="PROSITE-ProRule" id="PRU01360"/>
    </source>
</evidence>
<dbReference type="Gene3D" id="2.40.170.20">
    <property type="entry name" value="TonB-dependent receptor, beta-barrel domain"/>
    <property type="match status" value="1"/>
</dbReference>
<dbReference type="InterPro" id="IPR037066">
    <property type="entry name" value="Plug_dom_sf"/>
</dbReference>
<dbReference type="InterPro" id="IPR039426">
    <property type="entry name" value="TonB-dep_rcpt-like"/>
</dbReference>
<evidence type="ECO:0000256" key="3">
    <source>
        <dbReference type="ARBA" id="ARBA00022452"/>
    </source>
</evidence>
<dbReference type="EMBL" id="CP058555">
    <property type="protein sequence ID" value="QMV66357.1"/>
    <property type="molecule type" value="Genomic_DNA"/>
</dbReference>
<dbReference type="InterPro" id="IPR023996">
    <property type="entry name" value="TonB-dep_OMP_SusC/RagA"/>
</dbReference>
<dbReference type="Gene3D" id="2.170.130.10">
    <property type="entry name" value="TonB-dependent receptor, plug domain"/>
    <property type="match status" value="1"/>
</dbReference>
<dbReference type="SUPFAM" id="SSF56935">
    <property type="entry name" value="Porins"/>
    <property type="match status" value="1"/>
</dbReference>
<reference evidence="10 11" key="1">
    <citation type="journal article" date="2020" name="G3 (Bethesda)">
        <title>CeMbio - The Caenorhabditis elegans Microbiome Resource.</title>
        <authorList>
            <person name="Dirksen P."/>
            <person name="Assie A."/>
            <person name="Zimmermann J."/>
            <person name="Zhang F."/>
            <person name="Tietje A.M."/>
            <person name="Marsh S.A."/>
            <person name="Felix M.A."/>
            <person name="Shapira M."/>
            <person name="Kaleta C."/>
            <person name="Schulenburg H."/>
            <person name="Samuel B."/>
        </authorList>
    </citation>
    <scope>NUCLEOTIDE SEQUENCE [LARGE SCALE GENOMIC DNA]</scope>
    <source>
        <strain evidence="10 11">BIGb0170</strain>
    </source>
</reference>
<dbReference type="GO" id="GO:0009279">
    <property type="term" value="C:cell outer membrane"/>
    <property type="evidence" value="ECO:0007669"/>
    <property type="project" value="UniProtKB-SubCell"/>
</dbReference>
<evidence type="ECO:0000256" key="5">
    <source>
        <dbReference type="ARBA" id="ARBA00023136"/>
    </source>
</evidence>
<dbReference type="InterPro" id="IPR012910">
    <property type="entry name" value="Plug_dom"/>
</dbReference>
<dbReference type="SUPFAM" id="SSF49464">
    <property type="entry name" value="Carboxypeptidase regulatory domain-like"/>
    <property type="match status" value="1"/>
</dbReference>
<dbReference type="Gene3D" id="2.60.40.1120">
    <property type="entry name" value="Carboxypeptidase-like, regulatory domain"/>
    <property type="match status" value="1"/>
</dbReference>
<keyword evidence="11" id="KW-1185">Reference proteome</keyword>
<keyword evidence="5 7" id="KW-0472">Membrane</keyword>
<sequence length="1074" mass="120071">MNPILKLNSGIKVYFVLVIISFLSVNFGYSQNNLGLLTGILRDSSTNETIEGVTVVLVGQSTVKASTDNKGKFEIKTKVTKGTLTLSRVGYRPKTVAFDLSASNTIEIGLAKAENMLQEVLINTGYQRISKERVVGSVDVIGTELINRNVGANIIQRIENLSPGLLVNHGDAAAQDAFLIRGRSTINAEAKPLIVLDNFPYEGDLENINPNDIASVSVLKDAAAASIWGARAGNGVIVLTSKKGKIGATTVSWNSNLSYKGKPDLDHRKIMSSADRIALEKFLFDNGRYDAYKNPTTLGNRIAVVPDAVELMIANAPDLDAQLAQLAGQDVKKDLRKYFYQGTLNSQNAVNVSGANDRMQYYISTGLDQGRSQLVGTSNQRFTLRSNNRFKVTDRLGFETTISYIRTNNKNGNNDGMGTAPSGTYTLSPYARLADDNGNALPVYLNYRKGFLDTVGNGRLLDWTYRPLDEINRETHSTDKQDLLFAVSADYKVLDGLQASLQYQYQHQAGNGRDLFSEESYYARNNINDLAQINRTTGLVTYPFPLGGIIWQNYSSTRSHQGRGQLNYSKNWKQEHQLDAMAGFEIRTIRTQNENYQNIGYNAENGALANQVDLLIYFPRRTTTATRRIAFNDYKDGAVDNFLSYFGNLSYRYKNRYDVYASLRKDEANLFGLNTNDKGTPLWSLGAAWDMAKEDIGLDKLFSRFKLRGTYGVSGNIARNANAISTITLNTSGTTHPFPTAYLNTIANSKLSWERVKQWNAGIDFEFLNKRIKGTIDWYTKKAVDLLASTPVDPTYGVSSVYMNVADMKGRGIDIQINTQNIKGALSWETVWMYSHTSSKITKYLLPVASTSQQYLPITLANPLEGRPLYSVFALKWEGLDPANGDPQGLLAGNLSKDYNALYNQTPLEDLVFFGTAQPTHFGAVRNRLTYKQFDLSFSISFKFGYYFRTNSVNYTNMFAGDWYGHADYAARWQETGDEMYTAIPSLVYPANVNRDNFYKYSEALVQRGDHIRFDDINIGYSIPKLGKLKNVRAFLYFSNLGMLWKANHRGIDPYYNNNPREARQVAFGLNLSL</sequence>
<dbReference type="Proteomes" id="UP000515450">
    <property type="component" value="Chromosome"/>
</dbReference>
<dbReference type="RefSeq" id="WP_182331056.1">
    <property type="nucleotide sequence ID" value="NZ_CP058555.1"/>
</dbReference>
<keyword evidence="4 7" id="KW-0812">Transmembrane</keyword>
<dbReference type="AlphaFoldDB" id="A0A7G5DX82"/>
<feature type="domain" description="TonB-dependent receptor plug" evidence="9">
    <location>
        <begin position="131"/>
        <end position="236"/>
    </location>
</feature>
<dbReference type="PROSITE" id="PS52016">
    <property type="entry name" value="TONB_DEPENDENT_REC_3"/>
    <property type="match status" value="1"/>
</dbReference>
<dbReference type="InterPro" id="IPR036942">
    <property type="entry name" value="Beta-barrel_TonB_sf"/>
</dbReference>
<keyword evidence="8" id="KW-1133">Transmembrane helix</keyword>
<dbReference type="NCBIfam" id="TIGR04057">
    <property type="entry name" value="SusC_RagA_signa"/>
    <property type="match status" value="1"/>
</dbReference>
<gene>
    <name evidence="10" type="ORF">HS960_01180</name>
</gene>
<accession>A0A7G5DX82</accession>
<evidence type="ECO:0000256" key="8">
    <source>
        <dbReference type="SAM" id="Phobius"/>
    </source>
</evidence>
<dbReference type="InterPro" id="IPR023997">
    <property type="entry name" value="TonB-dep_OMP_SusC/RagA_CS"/>
</dbReference>
<keyword evidence="6 7" id="KW-0998">Cell outer membrane</keyword>
<organism evidence="10 11">
    <name type="scientific">Sphingobacterium paramultivorum</name>
    <dbReference type="NCBI Taxonomy" id="2886510"/>
    <lineage>
        <taxon>Bacteria</taxon>
        <taxon>Pseudomonadati</taxon>
        <taxon>Bacteroidota</taxon>
        <taxon>Sphingobacteriia</taxon>
        <taxon>Sphingobacteriales</taxon>
        <taxon>Sphingobacteriaceae</taxon>
        <taxon>Sphingobacterium</taxon>
    </lineage>
</organism>
<dbReference type="Pfam" id="PF13715">
    <property type="entry name" value="CarbopepD_reg_2"/>
    <property type="match status" value="1"/>
</dbReference>
<protein>
    <submittedName>
        <fullName evidence="10">SusC/RagA family TonB-linked outer membrane protein</fullName>
    </submittedName>
</protein>
<evidence type="ECO:0000256" key="4">
    <source>
        <dbReference type="ARBA" id="ARBA00022692"/>
    </source>
</evidence>